<evidence type="ECO:0000256" key="5">
    <source>
        <dbReference type="ARBA" id="ARBA00022759"/>
    </source>
</evidence>
<dbReference type="PANTHER" id="PTHR24559">
    <property type="entry name" value="TRANSPOSON TY3-I GAG-POL POLYPROTEIN"/>
    <property type="match status" value="1"/>
</dbReference>
<keyword evidence="5" id="KW-0255">Endonuclease</keyword>
<evidence type="ECO:0000256" key="6">
    <source>
        <dbReference type="ARBA" id="ARBA00022801"/>
    </source>
</evidence>
<evidence type="ECO:0000313" key="10">
    <source>
        <dbReference type="EMBL" id="EZG43033.1"/>
    </source>
</evidence>
<evidence type="ECO:0000256" key="2">
    <source>
        <dbReference type="ARBA" id="ARBA00022679"/>
    </source>
</evidence>
<comment type="caution">
    <text evidence="10">The sequence shown here is derived from an EMBL/GenBank/DDBJ whole genome shotgun (WGS) entry which is preliminary data.</text>
</comment>
<keyword evidence="3" id="KW-0548">Nucleotidyltransferase</keyword>
<dbReference type="OrthoDB" id="2013610at2759"/>
<dbReference type="GeneID" id="22916295"/>
<dbReference type="Pfam" id="PF00078">
    <property type="entry name" value="RVT_1"/>
    <property type="match status" value="1"/>
</dbReference>
<evidence type="ECO:0000313" key="11">
    <source>
        <dbReference type="Proteomes" id="UP000019763"/>
    </source>
</evidence>
<keyword evidence="4" id="KW-0540">Nuclease</keyword>
<dbReference type="SUPFAM" id="SSF56672">
    <property type="entry name" value="DNA/RNA polymerases"/>
    <property type="match status" value="1"/>
</dbReference>
<dbReference type="PROSITE" id="PS50878">
    <property type="entry name" value="RT_POL"/>
    <property type="match status" value="1"/>
</dbReference>
<keyword evidence="6" id="KW-0378">Hydrolase</keyword>
<evidence type="ECO:0000256" key="3">
    <source>
        <dbReference type="ARBA" id="ARBA00022695"/>
    </source>
</evidence>
<organism evidence="10 11">
    <name type="scientific">Gregarina niphandrodes</name>
    <name type="common">Septate eugregarine</name>
    <dbReference type="NCBI Taxonomy" id="110365"/>
    <lineage>
        <taxon>Eukaryota</taxon>
        <taxon>Sar</taxon>
        <taxon>Alveolata</taxon>
        <taxon>Apicomplexa</taxon>
        <taxon>Conoidasida</taxon>
        <taxon>Gregarinasina</taxon>
        <taxon>Eugregarinorida</taxon>
        <taxon>Gregarinidae</taxon>
        <taxon>Gregarina</taxon>
    </lineage>
</organism>
<keyword evidence="11" id="KW-1185">Reference proteome</keyword>
<sequence length="354" mass="39845">MTHDSREILALVDTGAEVNIIGQGLNPRPTEGSPLRLTFADGNHEECTTWGKIEVNGQRGREQGTGTDDGSGIGGSPGKCAVNEIDKSELRRVLTKFEDLWKGDEIGRTTAIEHRIEVTDPKPIACRNRRYTDQQKAVIEKEVADMIQKGVVRPSFSPYASGVVLVKKKTGEWRFCVDYRPLNEVTVRDKFPLPRIDDLLRAVRGSRWFIALNLRAEYWQVAMRAEDIPKTAFKTPSGLYEFVVMPFGLVNAPATFQRMVENLFGDLYWNGVLVYLDDILIHAATLEEVFAKLEEVLKRLRASGLKLRLSKCSFLPEQVEYLGHTITEGRIAPQPRKVEAIDALQPPRDVKGLR</sequence>
<dbReference type="Gene3D" id="3.10.10.10">
    <property type="entry name" value="HIV Type 1 Reverse Transcriptase, subunit A, domain 1"/>
    <property type="match status" value="1"/>
</dbReference>
<dbReference type="VEuPathDB" id="CryptoDB:GNI_193970"/>
<dbReference type="AlphaFoldDB" id="A0A023AX75"/>
<dbReference type="OMA" id="FEMNIAL"/>
<evidence type="ECO:0000256" key="4">
    <source>
        <dbReference type="ARBA" id="ARBA00022722"/>
    </source>
</evidence>
<dbReference type="InterPro" id="IPR043502">
    <property type="entry name" value="DNA/RNA_pol_sf"/>
</dbReference>
<reference evidence="10" key="1">
    <citation type="submission" date="2013-12" db="EMBL/GenBank/DDBJ databases">
        <authorList>
            <person name="Omoto C.K."/>
            <person name="Sibley D."/>
            <person name="Venepally P."/>
            <person name="Hadjithomas M."/>
            <person name="Karamycheva S."/>
            <person name="Brunk B."/>
            <person name="Roos D."/>
            <person name="Caler E."/>
            <person name="Lorenzi H."/>
        </authorList>
    </citation>
    <scope>NUCLEOTIDE SEQUENCE</scope>
</reference>
<dbReference type="GO" id="GO:0004519">
    <property type="term" value="F:endonuclease activity"/>
    <property type="evidence" value="ECO:0007669"/>
    <property type="project" value="UniProtKB-KW"/>
</dbReference>
<evidence type="ECO:0000256" key="1">
    <source>
        <dbReference type="ARBA" id="ARBA00022670"/>
    </source>
</evidence>
<dbReference type="PANTHER" id="PTHR24559:SF444">
    <property type="entry name" value="REVERSE TRANSCRIPTASE DOMAIN-CONTAINING PROTEIN"/>
    <property type="match status" value="1"/>
</dbReference>
<evidence type="ECO:0000256" key="7">
    <source>
        <dbReference type="ARBA" id="ARBA00022918"/>
    </source>
</evidence>
<keyword evidence="2" id="KW-0808">Transferase</keyword>
<accession>A0A023AX75</accession>
<dbReference type="Proteomes" id="UP000019763">
    <property type="component" value="Unassembled WGS sequence"/>
</dbReference>
<evidence type="ECO:0000256" key="8">
    <source>
        <dbReference type="SAM" id="MobiDB-lite"/>
    </source>
</evidence>
<dbReference type="CDD" id="cd01647">
    <property type="entry name" value="RT_LTR"/>
    <property type="match status" value="1"/>
</dbReference>
<keyword evidence="7 10" id="KW-0695">RNA-directed DNA polymerase</keyword>
<feature type="domain" description="Reverse transcriptase" evidence="9">
    <location>
        <begin position="147"/>
        <end position="326"/>
    </location>
</feature>
<proteinExistence type="predicted"/>
<protein>
    <submittedName>
        <fullName evidence="10">Reverse transcriptase family (RTs) from retrotransposons and retroviruses protein</fullName>
    </submittedName>
</protein>
<dbReference type="EMBL" id="AFNH02001487">
    <property type="protein sequence ID" value="EZG43033.1"/>
    <property type="molecule type" value="Genomic_DNA"/>
</dbReference>
<dbReference type="eggNOG" id="KOG0017">
    <property type="taxonomic scope" value="Eukaryota"/>
</dbReference>
<dbReference type="GO" id="GO:0006508">
    <property type="term" value="P:proteolysis"/>
    <property type="evidence" value="ECO:0007669"/>
    <property type="project" value="UniProtKB-KW"/>
</dbReference>
<dbReference type="Gene3D" id="3.30.70.270">
    <property type="match status" value="1"/>
</dbReference>
<feature type="region of interest" description="Disordered" evidence="8">
    <location>
        <begin position="57"/>
        <end position="78"/>
    </location>
</feature>
<name>A0A023AX75_GRENI</name>
<dbReference type="InterPro" id="IPR043128">
    <property type="entry name" value="Rev_trsase/Diguanyl_cyclase"/>
</dbReference>
<gene>
    <name evidence="10" type="ORF">GNI_193970</name>
</gene>
<feature type="compositionally biased region" description="Gly residues" evidence="8">
    <location>
        <begin position="67"/>
        <end position="77"/>
    </location>
</feature>
<dbReference type="FunFam" id="3.10.10.10:FF:000007">
    <property type="entry name" value="Retrovirus-related Pol polyprotein from transposon 17.6-like Protein"/>
    <property type="match status" value="1"/>
</dbReference>
<dbReference type="InterPro" id="IPR000477">
    <property type="entry name" value="RT_dom"/>
</dbReference>
<dbReference type="GO" id="GO:0003964">
    <property type="term" value="F:RNA-directed DNA polymerase activity"/>
    <property type="evidence" value="ECO:0007669"/>
    <property type="project" value="UniProtKB-KW"/>
</dbReference>
<keyword evidence="1" id="KW-0645">Protease</keyword>
<dbReference type="GO" id="GO:0008233">
    <property type="term" value="F:peptidase activity"/>
    <property type="evidence" value="ECO:0007669"/>
    <property type="project" value="UniProtKB-KW"/>
</dbReference>
<dbReference type="RefSeq" id="XP_011133693.1">
    <property type="nucleotide sequence ID" value="XM_011135391.1"/>
</dbReference>
<dbReference type="InterPro" id="IPR053134">
    <property type="entry name" value="RNA-dir_DNA_polymerase"/>
</dbReference>
<evidence type="ECO:0000259" key="9">
    <source>
        <dbReference type="PROSITE" id="PS50878"/>
    </source>
</evidence>